<evidence type="ECO:0000313" key="2">
    <source>
        <dbReference type="EMBL" id="TSJ40847.1"/>
    </source>
</evidence>
<evidence type="ECO:0008006" key="4">
    <source>
        <dbReference type="Google" id="ProtNLM"/>
    </source>
</evidence>
<dbReference type="Proteomes" id="UP000318733">
    <property type="component" value="Unassembled WGS sequence"/>
</dbReference>
<protein>
    <recommendedName>
        <fullName evidence="4">DUF4412 domain-containing protein</fullName>
    </recommendedName>
</protein>
<sequence>MNTKIKMALGLAFTALTFSANAQKKYTEGIITSSVNVMGQPVEAKTYFTTDSTAIAFQAGPAAVRILSSNKGDFMATLVDVPIASKKFAAVATPAEVEENLSKIPTFTFAPTTETKVINGFNCKKVVATDAKANKTYDFWVTNDISIPPSPMSKIYNGAGGFPIQYYSFRDGQAAQVSVKSITEGKAPAGTFAIQKDFEKITMEQLDSMRHQ</sequence>
<gene>
    <name evidence="2" type="ORF">FO440_13995</name>
</gene>
<keyword evidence="1" id="KW-0732">Signal</keyword>
<keyword evidence="3" id="KW-1185">Reference proteome</keyword>
<evidence type="ECO:0000256" key="1">
    <source>
        <dbReference type="SAM" id="SignalP"/>
    </source>
</evidence>
<feature type="signal peptide" evidence="1">
    <location>
        <begin position="1"/>
        <end position="22"/>
    </location>
</feature>
<organism evidence="2 3">
    <name type="scientific">Mucilaginibacter corticis</name>
    <dbReference type="NCBI Taxonomy" id="2597670"/>
    <lineage>
        <taxon>Bacteria</taxon>
        <taxon>Pseudomonadati</taxon>
        <taxon>Bacteroidota</taxon>
        <taxon>Sphingobacteriia</taxon>
        <taxon>Sphingobacteriales</taxon>
        <taxon>Sphingobacteriaceae</taxon>
        <taxon>Mucilaginibacter</taxon>
    </lineage>
</organism>
<proteinExistence type="predicted"/>
<dbReference type="RefSeq" id="WP_144248885.1">
    <property type="nucleotide sequence ID" value="NZ_VLPK01000002.1"/>
</dbReference>
<evidence type="ECO:0000313" key="3">
    <source>
        <dbReference type="Proteomes" id="UP000318733"/>
    </source>
</evidence>
<dbReference type="EMBL" id="VLPK01000002">
    <property type="protein sequence ID" value="TSJ40847.1"/>
    <property type="molecule type" value="Genomic_DNA"/>
</dbReference>
<name>A0A556MLP1_9SPHI</name>
<dbReference type="AlphaFoldDB" id="A0A556MLP1"/>
<accession>A0A556MLP1</accession>
<comment type="caution">
    <text evidence="2">The sequence shown here is derived from an EMBL/GenBank/DDBJ whole genome shotgun (WGS) entry which is preliminary data.</text>
</comment>
<feature type="chain" id="PRO_5021930665" description="DUF4412 domain-containing protein" evidence="1">
    <location>
        <begin position="23"/>
        <end position="212"/>
    </location>
</feature>
<dbReference type="OrthoDB" id="1467107at2"/>
<reference evidence="2 3" key="1">
    <citation type="submission" date="2019-07" db="EMBL/GenBank/DDBJ databases">
        <authorList>
            <person name="Huq M.A."/>
        </authorList>
    </citation>
    <scope>NUCLEOTIDE SEQUENCE [LARGE SCALE GENOMIC DNA]</scope>
    <source>
        <strain evidence="2 3">MAH-19</strain>
    </source>
</reference>